<organism evidence="2 3">
    <name type="scientific">Diploscapter pachys</name>
    <dbReference type="NCBI Taxonomy" id="2018661"/>
    <lineage>
        <taxon>Eukaryota</taxon>
        <taxon>Metazoa</taxon>
        <taxon>Ecdysozoa</taxon>
        <taxon>Nematoda</taxon>
        <taxon>Chromadorea</taxon>
        <taxon>Rhabditida</taxon>
        <taxon>Rhabditina</taxon>
        <taxon>Rhabditomorpha</taxon>
        <taxon>Rhabditoidea</taxon>
        <taxon>Rhabditidae</taxon>
        <taxon>Diploscapter</taxon>
    </lineage>
</organism>
<dbReference type="EMBL" id="LIAE01007535">
    <property type="protein sequence ID" value="PAV78693.1"/>
    <property type="molecule type" value="Genomic_DNA"/>
</dbReference>
<accession>A0A2A2KY12</accession>
<keyword evidence="3" id="KW-1185">Reference proteome</keyword>
<dbReference type="CDD" id="cd02440">
    <property type="entry name" value="AdoMet_MTases"/>
    <property type="match status" value="1"/>
</dbReference>
<evidence type="ECO:0000313" key="3">
    <source>
        <dbReference type="Proteomes" id="UP000218231"/>
    </source>
</evidence>
<dbReference type="InterPro" id="IPR029063">
    <property type="entry name" value="SAM-dependent_MTases_sf"/>
</dbReference>
<dbReference type="OrthoDB" id="10258744at2759"/>
<dbReference type="Proteomes" id="UP000218231">
    <property type="component" value="Unassembled WGS sequence"/>
</dbReference>
<dbReference type="InterPro" id="IPR010342">
    <property type="entry name" value="DUF938"/>
</dbReference>
<dbReference type="Pfam" id="PF06080">
    <property type="entry name" value="DUF938"/>
    <property type="match status" value="1"/>
</dbReference>
<evidence type="ECO:0000313" key="2">
    <source>
        <dbReference type="EMBL" id="PAV78693.1"/>
    </source>
</evidence>
<proteinExistence type="inferred from homology"/>
<reference evidence="2 3" key="1">
    <citation type="journal article" date="2017" name="Curr. Biol.">
        <title>Genome architecture and evolution of a unichromosomal asexual nematode.</title>
        <authorList>
            <person name="Fradin H."/>
            <person name="Zegar C."/>
            <person name="Gutwein M."/>
            <person name="Lucas J."/>
            <person name="Kovtun M."/>
            <person name="Corcoran D."/>
            <person name="Baugh L.R."/>
            <person name="Kiontke K."/>
            <person name="Gunsalus K."/>
            <person name="Fitch D.H."/>
            <person name="Piano F."/>
        </authorList>
    </citation>
    <scope>NUCLEOTIDE SEQUENCE [LARGE SCALE GENOMIC DNA]</scope>
    <source>
        <strain evidence="2">PF1309</strain>
    </source>
</reference>
<comment type="similarity">
    <text evidence="1">Belongs to the UPF0585 family.</text>
</comment>
<dbReference type="Gene3D" id="3.40.50.150">
    <property type="entry name" value="Vaccinia Virus protein VP39"/>
    <property type="match status" value="1"/>
</dbReference>
<evidence type="ECO:0000256" key="1">
    <source>
        <dbReference type="ARBA" id="ARBA00008308"/>
    </source>
</evidence>
<protein>
    <recommendedName>
        <fullName evidence="4">Methyltransferase type 12 domain-containing protein</fullName>
    </recommendedName>
</protein>
<dbReference type="SUPFAM" id="SSF53335">
    <property type="entry name" value="S-adenosyl-L-methionine-dependent methyltransferases"/>
    <property type="match status" value="1"/>
</dbReference>
<dbReference type="PANTHER" id="PTHR20974">
    <property type="entry name" value="UPF0585 PROTEIN CG18661"/>
    <property type="match status" value="1"/>
</dbReference>
<gene>
    <name evidence="2" type="ORF">WR25_21124</name>
</gene>
<dbReference type="AlphaFoldDB" id="A0A2A2KY12"/>
<dbReference type="PANTHER" id="PTHR20974:SF0">
    <property type="entry name" value="UPF0585 PROTEIN CG18661"/>
    <property type="match status" value="1"/>
</dbReference>
<evidence type="ECO:0008006" key="4">
    <source>
        <dbReference type="Google" id="ProtNLM"/>
    </source>
</evidence>
<name>A0A2A2KY12_9BILA</name>
<sequence>MMTSAKGKRDGRTGEAMIQHCRNRYKDIVSGMVKGRKGEEGKEEGDRVKNAIAKVQNESRMLNASSAERNKGPIAEILKLYLRDGMKVLEIASGTGQHVSHFAPLFPGTTFLPSERDPRSIHSIVGYLDHFRHSNVRVPLFVDVSKPVSNWALPEDYAPNSVDVVFSINMIHISSDAAVIGLFEAANALLKRSNGLLITYGAYKFNGHISPQSNADFDESLRSKNPEWGLRDVTFLESLAQRNMLRLKAKHEMPANNHMLIFSR</sequence>
<comment type="caution">
    <text evidence="2">The sequence shown here is derived from an EMBL/GenBank/DDBJ whole genome shotgun (WGS) entry which is preliminary data.</text>
</comment>